<dbReference type="InterPro" id="IPR005081">
    <property type="entry name" value="SpoIIGA"/>
</dbReference>
<feature type="transmembrane region" description="Helical" evidence="1">
    <location>
        <begin position="6"/>
        <end position="23"/>
    </location>
</feature>
<name>A0ABS4KNG5_9CLOT</name>
<evidence type="ECO:0000313" key="2">
    <source>
        <dbReference type="EMBL" id="MBP2031579.1"/>
    </source>
</evidence>
<dbReference type="PIRSF" id="PIRSF018571">
    <property type="entry name" value="SpoIIGA"/>
    <property type="match status" value="1"/>
</dbReference>
<dbReference type="Proteomes" id="UP001519307">
    <property type="component" value="Unassembled WGS sequence"/>
</dbReference>
<gene>
    <name evidence="2" type="ORF">J2Z42_000244</name>
</gene>
<feature type="transmembrane region" description="Helical" evidence="1">
    <location>
        <begin position="119"/>
        <end position="140"/>
    </location>
</feature>
<dbReference type="EMBL" id="JAGGLM010000001">
    <property type="protein sequence ID" value="MBP2031579.1"/>
    <property type="molecule type" value="Genomic_DNA"/>
</dbReference>
<keyword evidence="1" id="KW-1133">Transmembrane helix</keyword>
<feature type="transmembrane region" description="Helical" evidence="1">
    <location>
        <begin position="35"/>
        <end position="52"/>
    </location>
</feature>
<feature type="transmembrane region" description="Helical" evidence="1">
    <location>
        <begin position="88"/>
        <end position="107"/>
    </location>
</feature>
<protein>
    <submittedName>
        <fullName evidence="2">Stage II sporulation protein GA (Sporulation sigma-E factor processing peptidase)</fullName>
        <ecNumber evidence="2">3.4.23.-</ecNumber>
    </submittedName>
</protein>
<keyword evidence="2" id="KW-0378">Hydrolase</keyword>
<dbReference type="GO" id="GO:0016787">
    <property type="term" value="F:hydrolase activity"/>
    <property type="evidence" value="ECO:0007669"/>
    <property type="project" value="UniProtKB-KW"/>
</dbReference>
<feature type="transmembrane region" description="Helical" evidence="1">
    <location>
        <begin position="58"/>
        <end position="76"/>
    </location>
</feature>
<keyword evidence="1" id="KW-0472">Membrane</keyword>
<evidence type="ECO:0000313" key="3">
    <source>
        <dbReference type="Proteomes" id="UP001519307"/>
    </source>
</evidence>
<sequence>MIVFLDVLIFINAVVNFFLIYITAKTLRIKVKFRYILLSSCLGSLYVITLVFPRLAVFTNLSFKIAAAEILVLITFRSKNIIFNLKALSIFIMYSMLLAGICIFIQYNTGGYNLYDFSYKWLLISIMVIYIIIDRLVVYIRDRKNLTTLIFNVDIILNSGSKRVKAFLDTGNELKEPATNLPVIIVEKSVFCNIDIKGYDKFFIPYKVVNGKCGKLVGFKPKAVKIAVGKNMESRDAIVAFCEDRLSELSDYHALLPRGVI</sequence>
<keyword evidence="3" id="KW-1185">Reference proteome</keyword>
<reference evidence="2 3" key="1">
    <citation type="submission" date="2021-03" db="EMBL/GenBank/DDBJ databases">
        <title>Genomic Encyclopedia of Type Strains, Phase IV (KMG-IV): sequencing the most valuable type-strain genomes for metagenomic binning, comparative biology and taxonomic classification.</title>
        <authorList>
            <person name="Goeker M."/>
        </authorList>
    </citation>
    <scope>NUCLEOTIDE SEQUENCE [LARGE SCALE GENOMIC DNA]</scope>
    <source>
        <strain evidence="2 3">DSM 28783</strain>
    </source>
</reference>
<dbReference type="EC" id="3.4.23.-" evidence="2"/>
<dbReference type="Pfam" id="PF03419">
    <property type="entry name" value="Peptidase_U4"/>
    <property type="match status" value="1"/>
</dbReference>
<organism evidence="2 3">
    <name type="scientific">Clostridium algifaecis</name>
    <dbReference type="NCBI Taxonomy" id="1472040"/>
    <lineage>
        <taxon>Bacteria</taxon>
        <taxon>Bacillati</taxon>
        <taxon>Bacillota</taxon>
        <taxon>Clostridia</taxon>
        <taxon>Eubacteriales</taxon>
        <taxon>Clostridiaceae</taxon>
        <taxon>Clostridium</taxon>
    </lineage>
</organism>
<evidence type="ECO:0000256" key="1">
    <source>
        <dbReference type="SAM" id="Phobius"/>
    </source>
</evidence>
<keyword evidence="1" id="KW-0812">Transmembrane</keyword>
<comment type="caution">
    <text evidence="2">The sequence shown here is derived from an EMBL/GenBank/DDBJ whole genome shotgun (WGS) entry which is preliminary data.</text>
</comment>
<proteinExistence type="predicted"/>
<accession>A0ABS4KNG5</accession>
<dbReference type="RefSeq" id="WP_209700530.1">
    <property type="nucleotide sequence ID" value="NZ_JAGGLM010000001.1"/>
</dbReference>
<dbReference type="NCBIfam" id="TIGR02854">
    <property type="entry name" value="spore_II_GA"/>
    <property type="match status" value="1"/>
</dbReference>